<keyword evidence="4 15" id="KW-0021">Allosteric enzyme</keyword>
<dbReference type="Proteomes" id="UP000004208">
    <property type="component" value="Unassembled WGS sequence"/>
</dbReference>
<dbReference type="NCBIfam" id="NF001097">
    <property type="entry name" value="PRK00129.1"/>
    <property type="match status" value="1"/>
</dbReference>
<dbReference type="EC" id="2.4.2.9" evidence="3 15"/>
<dbReference type="InterPro" id="IPR034332">
    <property type="entry name" value="Upp_B"/>
</dbReference>
<organism evidence="17 18">
    <name type="scientific">Corynebacterium genitalium ATCC 33030</name>
    <dbReference type="NCBI Taxonomy" id="585529"/>
    <lineage>
        <taxon>Bacteria</taxon>
        <taxon>Bacillati</taxon>
        <taxon>Actinomycetota</taxon>
        <taxon>Actinomycetes</taxon>
        <taxon>Mycobacteriales</taxon>
        <taxon>Corynebacteriaceae</taxon>
        <taxon>Corynebacterium</taxon>
    </lineage>
</organism>
<dbReference type="STRING" id="585529.HMPREF0291_10133"/>
<keyword evidence="5 15" id="KW-0328">Glycosyltransferase</keyword>
<dbReference type="UniPathway" id="UPA00574">
    <property type="reaction ID" value="UER00636"/>
</dbReference>
<keyword evidence="18" id="KW-1185">Reference proteome</keyword>
<feature type="binding site" evidence="15">
    <location>
        <position position="80"/>
    </location>
    <ligand>
        <name>5-phospho-alpha-D-ribose 1-diphosphate</name>
        <dbReference type="ChEBI" id="CHEBI:58017"/>
    </ligand>
</feature>
<protein>
    <recommendedName>
        <fullName evidence="13 15">Uracil phosphoribosyltransferase</fullName>
        <ecNumber evidence="3 15">2.4.2.9</ecNumber>
    </recommendedName>
    <alternativeName>
        <fullName evidence="10 15">UMP pyrophosphorylase</fullName>
    </alternativeName>
    <alternativeName>
        <fullName evidence="14 15">UPRTase</fullName>
    </alternativeName>
</protein>
<evidence type="ECO:0000256" key="9">
    <source>
        <dbReference type="ARBA" id="ARBA00023134"/>
    </source>
</evidence>
<dbReference type="Pfam" id="PF14681">
    <property type="entry name" value="UPRTase"/>
    <property type="match status" value="1"/>
</dbReference>
<comment type="pathway">
    <text evidence="1 15">Pyrimidine metabolism; UMP biosynthesis via salvage pathway; UMP from uracil: step 1/1.</text>
</comment>
<comment type="similarity">
    <text evidence="2 15">Belongs to the UPRTase family.</text>
</comment>
<evidence type="ECO:0000256" key="10">
    <source>
        <dbReference type="ARBA" id="ARBA00031082"/>
    </source>
</evidence>
<dbReference type="PANTHER" id="PTHR32315:SF4">
    <property type="entry name" value="URACIL PHOSPHORIBOSYLTRANSFERASE, CHLOROPLASTIC"/>
    <property type="match status" value="1"/>
</dbReference>
<name>D7WAJ4_9CORY</name>
<dbReference type="eggNOG" id="COG0035">
    <property type="taxonomic scope" value="Bacteria"/>
</dbReference>
<evidence type="ECO:0000256" key="5">
    <source>
        <dbReference type="ARBA" id="ARBA00022676"/>
    </source>
</evidence>
<dbReference type="HOGENOM" id="CLU_067096_2_2_11"/>
<evidence type="ECO:0000256" key="15">
    <source>
        <dbReference type="HAMAP-Rule" id="MF_01218"/>
    </source>
</evidence>
<dbReference type="InterPro" id="IPR050054">
    <property type="entry name" value="UPRTase/APRTase"/>
</dbReference>
<evidence type="ECO:0000256" key="11">
    <source>
        <dbReference type="ARBA" id="ARBA00052919"/>
    </source>
</evidence>
<evidence type="ECO:0000256" key="4">
    <source>
        <dbReference type="ARBA" id="ARBA00022533"/>
    </source>
</evidence>
<evidence type="ECO:0000256" key="13">
    <source>
        <dbReference type="ARBA" id="ARBA00072146"/>
    </source>
</evidence>
<reference evidence="17" key="1">
    <citation type="submission" date="2010-06" db="EMBL/GenBank/DDBJ databases">
        <authorList>
            <person name="Muzny D."/>
            <person name="Qin X."/>
            <person name="Buhay C."/>
            <person name="Dugan-Rocha S."/>
            <person name="Ding Y."/>
            <person name="Chen G."/>
            <person name="Hawes A."/>
            <person name="Holder M."/>
            <person name="Jhangiani S."/>
            <person name="Johnson A."/>
            <person name="Khan Z."/>
            <person name="Li Z."/>
            <person name="Liu W."/>
            <person name="Liu X."/>
            <person name="Perez L."/>
            <person name="Shen H."/>
            <person name="Wang Q."/>
            <person name="Watt J."/>
            <person name="Xi L."/>
            <person name="Xin Y."/>
            <person name="Zhou J."/>
            <person name="Deng J."/>
            <person name="Jiang H."/>
            <person name="Liu Y."/>
            <person name="Qu J."/>
            <person name="Song X.-Z."/>
            <person name="Zhang L."/>
            <person name="Villasana D."/>
            <person name="Johnson A."/>
            <person name="Liu J."/>
            <person name="Liyanage D."/>
            <person name="Lorensuhewa L."/>
            <person name="Robinson T."/>
            <person name="Song A."/>
            <person name="Song B.-B."/>
            <person name="Dinh H."/>
            <person name="Thornton R."/>
            <person name="Coyle M."/>
            <person name="Francisco L."/>
            <person name="Jackson L."/>
            <person name="Javaid M."/>
            <person name="Korchina V."/>
            <person name="Kovar C."/>
            <person name="Mata R."/>
            <person name="Mathew T."/>
            <person name="Ngo R."/>
            <person name="Nguyen L."/>
            <person name="Nguyen N."/>
            <person name="Okwuonu G."/>
            <person name="Ongeri F."/>
            <person name="Pham C."/>
            <person name="Simmons D."/>
            <person name="Wilczek-Boney K."/>
            <person name="Hale W."/>
            <person name="Jakkamsetti A."/>
            <person name="Pham P."/>
            <person name="Ruth R."/>
            <person name="San Lucas F."/>
            <person name="Warren J."/>
            <person name="Zhang J."/>
            <person name="Zhao Z."/>
            <person name="Zhou C."/>
            <person name="Zhu D."/>
            <person name="Lee S."/>
            <person name="Bess C."/>
            <person name="Blankenburg K."/>
            <person name="Forbes L."/>
            <person name="Fu Q."/>
            <person name="Gubbala S."/>
            <person name="Hirani K."/>
            <person name="Jayaseelan J.C."/>
            <person name="Lara F."/>
            <person name="Munidasa M."/>
            <person name="Palculict T."/>
            <person name="Patil S."/>
            <person name="Pu L.-L."/>
            <person name="Saada N."/>
            <person name="Tang L."/>
            <person name="Weissenberger G."/>
            <person name="Zhu Y."/>
            <person name="Hemphill L."/>
            <person name="Shang Y."/>
            <person name="Youmans B."/>
            <person name="Ayvaz T."/>
            <person name="Ross M."/>
            <person name="Santibanez J."/>
            <person name="Aqrawi P."/>
            <person name="Gross S."/>
            <person name="Joshi V."/>
            <person name="Fowler G."/>
            <person name="Nazareth L."/>
            <person name="Reid J."/>
            <person name="Worley K."/>
            <person name="Petrosino J."/>
            <person name="Highlander S."/>
            <person name="Gibbs R."/>
        </authorList>
    </citation>
    <scope>NUCLEOTIDE SEQUENCE [LARGE SCALE GENOMIC DNA]</scope>
    <source>
        <strain evidence="17">ATCC 33030</strain>
    </source>
</reference>
<dbReference type="GO" id="GO:0006223">
    <property type="term" value="P:uracil salvage"/>
    <property type="evidence" value="ECO:0007669"/>
    <property type="project" value="InterPro"/>
</dbReference>
<dbReference type="NCBIfam" id="TIGR01091">
    <property type="entry name" value="upp"/>
    <property type="match status" value="1"/>
</dbReference>
<proteinExistence type="inferred from homology"/>
<comment type="activity regulation">
    <text evidence="15">Allosterically activated by GTP.</text>
</comment>
<feature type="binding site" evidence="15">
    <location>
        <begin position="132"/>
        <end position="140"/>
    </location>
    <ligand>
        <name>5-phospho-alpha-D-ribose 1-diphosphate</name>
        <dbReference type="ChEBI" id="CHEBI:58017"/>
    </ligand>
</feature>
<dbReference type="InterPro" id="IPR000836">
    <property type="entry name" value="PRTase_dom"/>
</dbReference>
<dbReference type="CDD" id="cd06223">
    <property type="entry name" value="PRTases_typeI"/>
    <property type="match status" value="1"/>
</dbReference>
<evidence type="ECO:0000259" key="16">
    <source>
        <dbReference type="Pfam" id="PF14681"/>
    </source>
</evidence>
<keyword evidence="8 15" id="KW-0460">Magnesium</keyword>
<comment type="cofactor">
    <cofactor evidence="15">
        <name>Mg(2+)</name>
        <dbReference type="ChEBI" id="CHEBI:18420"/>
    </cofactor>
    <text evidence="15">Binds 1 Mg(2+) ion per subunit. The magnesium is bound as Mg-PRPP.</text>
</comment>
<dbReference type="FunFam" id="3.40.50.2020:FF:000003">
    <property type="entry name" value="Uracil phosphoribosyltransferase"/>
    <property type="match status" value="1"/>
</dbReference>
<dbReference type="GO" id="GO:0044206">
    <property type="term" value="P:UMP salvage"/>
    <property type="evidence" value="ECO:0007669"/>
    <property type="project" value="UniProtKB-UniRule"/>
</dbReference>
<evidence type="ECO:0000256" key="7">
    <source>
        <dbReference type="ARBA" id="ARBA00022741"/>
    </source>
</evidence>
<feature type="binding site" evidence="15">
    <location>
        <position position="195"/>
    </location>
    <ligand>
        <name>uracil</name>
        <dbReference type="ChEBI" id="CHEBI:17568"/>
    </ligand>
</feature>
<gene>
    <name evidence="15 17" type="primary">upp</name>
    <name evidence="17" type="ORF">HMPREF0291_10133</name>
</gene>
<evidence type="ECO:0000256" key="8">
    <source>
        <dbReference type="ARBA" id="ARBA00022842"/>
    </source>
</evidence>
<keyword evidence="9 15" id="KW-0342">GTP-binding</keyword>
<evidence type="ECO:0000313" key="18">
    <source>
        <dbReference type="Proteomes" id="UP000004208"/>
    </source>
</evidence>
<keyword evidence="6 15" id="KW-0808">Transferase</keyword>
<evidence type="ECO:0000256" key="2">
    <source>
        <dbReference type="ARBA" id="ARBA00009516"/>
    </source>
</evidence>
<dbReference type="InterPro" id="IPR029057">
    <property type="entry name" value="PRTase-like"/>
</dbReference>
<dbReference type="SUPFAM" id="SSF53271">
    <property type="entry name" value="PRTase-like"/>
    <property type="match status" value="1"/>
</dbReference>
<dbReference type="HAMAP" id="MF_01218_B">
    <property type="entry name" value="Upp_B"/>
    <property type="match status" value="1"/>
</dbReference>
<evidence type="ECO:0000256" key="3">
    <source>
        <dbReference type="ARBA" id="ARBA00011894"/>
    </source>
</evidence>
<feature type="domain" description="Phosphoribosyltransferase" evidence="16">
    <location>
        <begin position="8"/>
        <end position="208"/>
    </location>
</feature>
<sequence length="214" mass="22623">MSNMQITVIDHPLATARLTKLRDARTNNSGFRAALSDLGAMLIYEASRALEAETFDCITPVGTAVGTRLKNPPIIVPVIRAGLGLVDPALSMIPDAQVGFIGLARNEETHEPVPYLEALPDDLAGQPVFLVDPMLATGGSLVHAINLLTDRGADDITVITVVSAQPGVDRIAELDAPIRLVTTAIDPGLNEDAYIVPGLGDAGDRLYGPRNIDL</sequence>
<evidence type="ECO:0000256" key="6">
    <source>
        <dbReference type="ARBA" id="ARBA00022679"/>
    </source>
</evidence>
<dbReference type="AlphaFoldDB" id="D7WAJ4"/>
<evidence type="ECO:0000256" key="12">
    <source>
        <dbReference type="ARBA" id="ARBA00056901"/>
    </source>
</evidence>
<dbReference type="GO" id="GO:0000287">
    <property type="term" value="F:magnesium ion binding"/>
    <property type="evidence" value="ECO:0007669"/>
    <property type="project" value="UniProtKB-UniRule"/>
</dbReference>
<accession>D7WAJ4</accession>
<evidence type="ECO:0000256" key="14">
    <source>
        <dbReference type="ARBA" id="ARBA00079807"/>
    </source>
</evidence>
<evidence type="ECO:0000256" key="1">
    <source>
        <dbReference type="ARBA" id="ARBA00005180"/>
    </source>
</evidence>
<evidence type="ECO:0000313" key="17">
    <source>
        <dbReference type="EMBL" id="EFK54875.1"/>
    </source>
</evidence>
<dbReference type="Gene3D" id="3.40.50.2020">
    <property type="match status" value="1"/>
</dbReference>
<feature type="binding site" evidence="15">
    <location>
        <begin position="200"/>
        <end position="202"/>
    </location>
    <ligand>
        <name>uracil</name>
        <dbReference type="ChEBI" id="CHEBI:17568"/>
    </ligand>
</feature>
<dbReference type="EMBL" id="ACLJ02000001">
    <property type="protein sequence ID" value="EFK54875.1"/>
    <property type="molecule type" value="Genomic_DNA"/>
</dbReference>
<comment type="function">
    <text evidence="12 15">Catalyzes the conversion of uracil and 5-phospho-alpha-D-ribose 1-diphosphate (PRPP) to UMP and diphosphate.</text>
</comment>
<comment type="catalytic activity">
    <reaction evidence="11 15">
        <text>UMP + diphosphate = 5-phospho-alpha-D-ribose 1-diphosphate + uracil</text>
        <dbReference type="Rhea" id="RHEA:13017"/>
        <dbReference type="ChEBI" id="CHEBI:17568"/>
        <dbReference type="ChEBI" id="CHEBI:33019"/>
        <dbReference type="ChEBI" id="CHEBI:57865"/>
        <dbReference type="ChEBI" id="CHEBI:58017"/>
        <dbReference type="EC" id="2.4.2.9"/>
    </reaction>
</comment>
<comment type="caution">
    <text evidence="17">The sequence shown here is derived from an EMBL/GenBank/DDBJ whole genome shotgun (WGS) entry which is preliminary data.</text>
</comment>
<dbReference type="GO" id="GO:0005525">
    <property type="term" value="F:GTP binding"/>
    <property type="evidence" value="ECO:0007669"/>
    <property type="project" value="UniProtKB-KW"/>
</dbReference>
<keyword evidence="7 15" id="KW-0547">Nucleotide-binding</keyword>
<feature type="binding site" evidence="15">
    <location>
        <position position="105"/>
    </location>
    <ligand>
        <name>5-phospho-alpha-D-ribose 1-diphosphate</name>
        <dbReference type="ChEBI" id="CHEBI:58017"/>
    </ligand>
</feature>
<feature type="binding site" evidence="15">
    <location>
        <position position="201"/>
    </location>
    <ligand>
        <name>5-phospho-alpha-D-ribose 1-diphosphate</name>
        <dbReference type="ChEBI" id="CHEBI:58017"/>
    </ligand>
</feature>
<dbReference type="InterPro" id="IPR005765">
    <property type="entry name" value="UPRT"/>
</dbReference>
<dbReference type="GO" id="GO:0004845">
    <property type="term" value="F:uracil phosphoribosyltransferase activity"/>
    <property type="evidence" value="ECO:0007669"/>
    <property type="project" value="UniProtKB-UniRule"/>
</dbReference>
<dbReference type="PANTHER" id="PTHR32315">
    <property type="entry name" value="ADENINE PHOSPHORIBOSYLTRANSFERASE"/>
    <property type="match status" value="1"/>
</dbReference>
<dbReference type="GO" id="GO:0005737">
    <property type="term" value="C:cytoplasm"/>
    <property type="evidence" value="ECO:0007669"/>
    <property type="project" value="UniProtKB-ARBA"/>
</dbReference>